<organism evidence="2 3">
    <name type="scientific">Triparma retinervis</name>
    <dbReference type="NCBI Taxonomy" id="2557542"/>
    <lineage>
        <taxon>Eukaryota</taxon>
        <taxon>Sar</taxon>
        <taxon>Stramenopiles</taxon>
        <taxon>Ochrophyta</taxon>
        <taxon>Bolidophyceae</taxon>
        <taxon>Parmales</taxon>
        <taxon>Triparmaceae</taxon>
        <taxon>Triparma</taxon>
    </lineage>
</organism>
<proteinExistence type="predicted"/>
<dbReference type="Proteomes" id="UP001165082">
    <property type="component" value="Unassembled WGS sequence"/>
</dbReference>
<feature type="non-terminal residue" evidence="2">
    <location>
        <position position="1"/>
    </location>
</feature>
<dbReference type="AlphaFoldDB" id="A0A9W7A724"/>
<feature type="compositionally biased region" description="Low complexity" evidence="1">
    <location>
        <begin position="97"/>
        <end position="116"/>
    </location>
</feature>
<evidence type="ECO:0000313" key="2">
    <source>
        <dbReference type="EMBL" id="GMH67146.1"/>
    </source>
</evidence>
<comment type="caution">
    <text evidence="2">The sequence shown here is derived from an EMBL/GenBank/DDBJ whole genome shotgun (WGS) entry which is preliminary data.</text>
</comment>
<protein>
    <submittedName>
        <fullName evidence="2">Uncharacterized protein</fullName>
    </submittedName>
</protein>
<sequence>KNSATIGLSTSKLTATVTKDMPRCLQKLVQSIKSAESLPVTLSDGRIVRKPFMYMGSRYLATLDREEKEFKTLKERFREEREKRKMEKRAAGVNPGKKTQQQKTQPQKTQQQKTNPPRTPPKRPINTAARN</sequence>
<feature type="region of interest" description="Disordered" evidence="1">
    <location>
        <begin position="79"/>
        <end position="131"/>
    </location>
</feature>
<dbReference type="Gene3D" id="1.20.58.1520">
    <property type="match status" value="1"/>
</dbReference>
<gene>
    <name evidence="2" type="ORF">TrRE_jg6927</name>
</gene>
<accession>A0A9W7A724</accession>
<dbReference type="OrthoDB" id="642895at2759"/>
<keyword evidence="3" id="KW-1185">Reference proteome</keyword>
<reference evidence="2" key="1">
    <citation type="submission" date="2022-07" db="EMBL/GenBank/DDBJ databases">
        <title>Genome analysis of Parmales, a sister group of diatoms, reveals the evolutionary specialization of diatoms from phago-mixotrophs to photoautotrophs.</title>
        <authorList>
            <person name="Ban H."/>
            <person name="Sato S."/>
            <person name="Yoshikawa S."/>
            <person name="Kazumasa Y."/>
            <person name="Nakamura Y."/>
            <person name="Ichinomiya M."/>
            <person name="Saitoh K."/>
            <person name="Sato N."/>
            <person name="Blanc-Mathieu R."/>
            <person name="Endo H."/>
            <person name="Kuwata A."/>
            <person name="Ogata H."/>
        </authorList>
    </citation>
    <scope>NUCLEOTIDE SEQUENCE</scope>
</reference>
<dbReference type="EMBL" id="BRXZ01001277">
    <property type="protein sequence ID" value="GMH67146.1"/>
    <property type="molecule type" value="Genomic_DNA"/>
</dbReference>
<evidence type="ECO:0000313" key="3">
    <source>
        <dbReference type="Proteomes" id="UP001165082"/>
    </source>
</evidence>
<feature type="compositionally biased region" description="Basic and acidic residues" evidence="1">
    <location>
        <begin position="79"/>
        <end position="90"/>
    </location>
</feature>
<evidence type="ECO:0000256" key="1">
    <source>
        <dbReference type="SAM" id="MobiDB-lite"/>
    </source>
</evidence>
<name>A0A9W7A724_9STRA</name>